<evidence type="ECO:0000313" key="1">
    <source>
        <dbReference type="EMBL" id="KAL3427046.1"/>
    </source>
</evidence>
<dbReference type="PANTHER" id="PTHR11183">
    <property type="entry name" value="GLYCOGENIN SUBFAMILY MEMBER"/>
    <property type="match status" value="1"/>
</dbReference>
<dbReference type="Gene3D" id="3.90.550.10">
    <property type="entry name" value="Spore Coat Polysaccharide Biosynthesis Protein SpsA, Chain A"/>
    <property type="match status" value="1"/>
</dbReference>
<keyword evidence="1" id="KW-0808">Transferase</keyword>
<dbReference type="InterPro" id="IPR029044">
    <property type="entry name" value="Nucleotide-diphossugar_trans"/>
</dbReference>
<sequence>MDEKQSLRRAWVTLLTRESYLAGAILLAHSLFKNRSEYPLLILYTPSFPAHLLGTLAQEAALSNAVLEPVEPLMPISKDEMTLIASRFEDTWTKLRVFEMIAWDRLIFLDADMLVLRNMDELFDMQLPPGGLAANHACVCNLDRDQWADPDWTEQNCAFTGSVHPAALFNPPVVPALDDAKGKPTHRLLNSGLFIFEPTPELWDDMVGFMRQRTELLKTMKFPDQDFLAEFFKGRWKSVGWQYNALKTWRYWHTDMWRDEEVRNLHYIVDKPWTRRIGSDGVAGYLGHDGETHRWWWREFESWKSERKGETEILSMMEKHVARVDSDEGSEESS</sequence>
<dbReference type="InterPro" id="IPR002495">
    <property type="entry name" value="Glyco_trans_8"/>
</dbReference>
<gene>
    <name evidence="1" type="ORF">PVAG01_00555</name>
</gene>
<keyword evidence="2" id="KW-1185">Reference proteome</keyword>
<comment type="caution">
    <text evidence="1">The sequence shown here is derived from an EMBL/GenBank/DDBJ whole genome shotgun (WGS) entry which is preliminary data.</text>
</comment>
<dbReference type="SUPFAM" id="SSF53448">
    <property type="entry name" value="Nucleotide-diphospho-sugar transferases"/>
    <property type="match status" value="1"/>
</dbReference>
<name>A0ABR4PUX1_9HELO</name>
<protein>
    <submittedName>
        <fullName evidence="1">Glycosyl transferase family 8</fullName>
    </submittedName>
</protein>
<dbReference type="EMBL" id="JBFCZG010000001">
    <property type="protein sequence ID" value="KAL3427046.1"/>
    <property type="molecule type" value="Genomic_DNA"/>
</dbReference>
<proteinExistence type="predicted"/>
<dbReference type="Proteomes" id="UP001629113">
    <property type="component" value="Unassembled WGS sequence"/>
</dbReference>
<dbReference type="GO" id="GO:0016740">
    <property type="term" value="F:transferase activity"/>
    <property type="evidence" value="ECO:0007669"/>
    <property type="project" value="UniProtKB-KW"/>
</dbReference>
<accession>A0ABR4PUX1</accession>
<reference evidence="1 2" key="1">
    <citation type="submission" date="2024-06" db="EMBL/GenBank/DDBJ databases">
        <title>Complete genome of Phlyctema vagabunda strain 19-DSS-EL-015.</title>
        <authorList>
            <person name="Fiorenzani C."/>
        </authorList>
    </citation>
    <scope>NUCLEOTIDE SEQUENCE [LARGE SCALE GENOMIC DNA]</scope>
    <source>
        <strain evidence="1 2">19-DSS-EL-015</strain>
    </source>
</reference>
<evidence type="ECO:0000313" key="2">
    <source>
        <dbReference type="Proteomes" id="UP001629113"/>
    </source>
</evidence>
<organism evidence="1 2">
    <name type="scientific">Phlyctema vagabunda</name>
    <dbReference type="NCBI Taxonomy" id="108571"/>
    <lineage>
        <taxon>Eukaryota</taxon>
        <taxon>Fungi</taxon>
        <taxon>Dikarya</taxon>
        <taxon>Ascomycota</taxon>
        <taxon>Pezizomycotina</taxon>
        <taxon>Leotiomycetes</taxon>
        <taxon>Helotiales</taxon>
        <taxon>Dermateaceae</taxon>
        <taxon>Phlyctema</taxon>
    </lineage>
</organism>
<dbReference type="Pfam" id="PF01501">
    <property type="entry name" value="Glyco_transf_8"/>
    <property type="match status" value="1"/>
</dbReference>
<dbReference type="CDD" id="cd02537">
    <property type="entry name" value="GT8_Glycogenin"/>
    <property type="match status" value="1"/>
</dbReference>
<dbReference type="InterPro" id="IPR050587">
    <property type="entry name" value="GNT1/Glycosyltrans_8"/>
</dbReference>